<gene>
    <name evidence="2" type="ORF">IE37_02090</name>
</gene>
<dbReference type="AlphaFoldDB" id="A0A315XWU0"/>
<proteinExistence type="predicted"/>
<sequence length="125" mass="14203">MTRTKISAVIILLLIGISVCSSLWVNRRCGEMLEKLDIISELAERGETDEAAIRAGELSTEWEDFRTKASVLLKYDRLTDVDRIFSRIVHLAENNSEELQSELAELRDMLEIMKSGETPKLTSVF</sequence>
<dbReference type="Proteomes" id="UP000245720">
    <property type="component" value="Unassembled WGS sequence"/>
</dbReference>
<feature type="coiled-coil region" evidence="1">
    <location>
        <begin position="89"/>
        <end position="116"/>
    </location>
</feature>
<evidence type="ECO:0000313" key="2">
    <source>
        <dbReference type="EMBL" id="PWJ11826.1"/>
    </source>
</evidence>
<dbReference type="RefSeq" id="WP_181380299.1">
    <property type="nucleotide sequence ID" value="NZ_QGDI01000008.1"/>
</dbReference>
<dbReference type="InterPro" id="IPR025373">
    <property type="entry name" value="DUF4363"/>
</dbReference>
<comment type="caution">
    <text evidence="2">The sequence shown here is derived from an EMBL/GenBank/DDBJ whole genome shotgun (WGS) entry which is preliminary data.</text>
</comment>
<accession>A0A315XWU0</accession>
<evidence type="ECO:0000256" key="1">
    <source>
        <dbReference type="SAM" id="Coils"/>
    </source>
</evidence>
<reference evidence="2 3" key="1">
    <citation type="submission" date="2018-05" db="EMBL/GenBank/DDBJ databases">
        <title>The Hungate 1000. A catalogue of reference genomes from the rumen microbiome.</title>
        <authorList>
            <person name="Kelly W."/>
        </authorList>
    </citation>
    <scope>NUCLEOTIDE SEQUENCE [LARGE SCALE GENOMIC DNA]</scope>
    <source>
        <strain evidence="2 3">SAb67</strain>
    </source>
</reference>
<organism evidence="2 3">
    <name type="scientific">Ruminococcus flavefaciens</name>
    <dbReference type="NCBI Taxonomy" id="1265"/>
    <lineage>
        <taxon>Bacteria</taxon>
        <taxon>Bacillati</taxon>
        <taxon>Bacillota</taxon>
        <taxon>Clostridia</taxon>
        <taxon>Eubacteriales</taxon>
        <taxon>Oscillospiraceae</taxon>
        <taxon>Ruminococcus</taxon>
    </lineage>
</organism>
<protein>
    <submittedName>
        <fullName evidence="2">Uncharacterized protein DUF4363</fullName>
    </submittedName>
</protein>
<dbReference type="EMBL" id="QGDI01000008">
    <property type="protein sequence ID" value="PWJ11826.1"/>
    <property type="molecule type" value="Genomic_DNA"/>
</dbReference>
<keyword evidence="1" id="KW-0175">Coiled coil</keyword>
<evidence type="ECO:0000313" key="3">
    <source>
        <dbReference type="Proteomes" id="UP000245720"/>
    </source>
</evidence>
<name>A0A315XWU0_RUMFL</name>
<dbReference type="Pfam" id="PF14276">
    <property type="entry name" value="DUF4363"/>
    <property type="match status" value="1"/>
</dbReference>